<name>A0A481YQE9_9VIRU</name>
<evidence type="ECO:0000313" key="1">
    <source>
        <dbReference type="EMBL" id="QBK84643.1"/>
    </source>
</evidence>
<dbReference type="EMBL" id="MK500282">
    <property type="protein sequence ID" value="QBK84643.1"/>
    <property type="molecule type" value="Genomic_DNA"/>
</dbReference>
<gene>
    <name evidence="1" type="ORF">LCDPAC01_01240</name>
</gene>
<accession>A0A481YQE9</accession>
<proteinExistence type="predicted"/>
<protein>
    <submittedName>
        <fullName evidence="1">Uncharacterized protein</fullName>
    </submittedName>
</protein>
<reference evidence="1" key="1">
    <citation type="journal article" date="2019" name="MBio">
        <title>Virus Genomes from Deep Sea Sediments Expand the Ocean Megavirome and Support Independent Origins of Viral Gigantism.</title>
        <authorList>
            <person name="Backstrom D."/>
            <person name="Yutin N."/>
            <person name="Jorgensen S.L."/>
            <person name="Dharamshi J."/>
            <person name="Homa F."/>
            <person name="Zaremba-Niedwiedzka K."/>
            <person name="Spang A."/>
            <person name="Wolf Y.I."/>
            <person name="Koonin E.V."/>
            <person name="Ettema T.J."/>
        </authorList>
    </citation>
    <scope>NUCLEOTIDE SEQUENCE</scope>
</reference>
<sequence length="68" mass="7207">MKSLGHPVTIALSLERGVILEAKYKLPVGISLIFFSSNLHGAQYGAGLHGQHHTFIGLQGSSIGSHKV</sequence>
<organism evidence="1">
    <name type="scientific">Pithovirus LCDPAC01</name>
    <dbReference type="NCBI Taxonomy" id="2506600"/>
    <lineage>
        <taxon>Viruses</taxon>
        <taxon>Pithoviruses</taxon>
    </lineage>
</organism>